<keyword evidence="11" id="KW-1185">Reference proteome</keyword>
<dbReference type="InterPro" id="IPR023996">
    <property type="entry name" value="TonB-dep_OMP_SusC/RagA"/>
</dbReference>
<evidence type="ECO:0000256" key="7">
    <source>
        <dbReference type="PROSITE-ProRule" id="PRU01360"/>
    </source>
</evidence>
<evidence type="ECO:0000256" key="4">
    <source>
        <dbReference type="ARBA" id="ARBA00022692"/>
    </source>
</evidence>
<evidence type="ECO:0000256" key="1">
    <source>
        <dbReference type="ARBA" id="ARBA00004571"/>
    </source>
</evidence>
<dbReference type="NCBIfam" id="TIGR04057">
    <property type="entry name" value="SusC_RagA_signa"/>
    <property type="match status" value="1"/>
</dbReference>
<dbReference type="InterPro" id="IPR008969">
    <property type="entry name" value="CarboxyPept-like_regulatory"/>
</dbReference>
<keyword evidence="2 7" id="KW-0813">Transport</keyword>
<dbReference type="PROSITE" id="PS52016">
    <property type="entry name" value="TONB_DEPENDENT_REC_3"/>
    <property type="match status" value="1"/>
</dbReference>
<keyword evidence="8" id="KW-0732">Signal</keyword>
<dbReference type="Gene3D" id="2.40.170.20">
    <property type="entry name" value="TonB-dependent receptor, beta-barrel domain"/>
    <property type="match status" value="1"/>
</dbReference>
<dbReference type="InterPro" id="IPR036942">
    <property type="entry name" value="Beta-barrel_TonB_sf"/>
</dbReference>
<reference evidence="10 11" key="1">
    <citation type="submission" date="2020-08" db="EMBL/GenBank/DDBJ databases">
        <title>Genome sequence of Pedobacter roseus KACC 11594T.</title>
        <authorList>
            <person name="Hyun D.-W."/>
            <person name="Bae J.-W."/>
        </authorList>
    </citation>
    <scope>NUCLEOTIDE SEQUENCE [LARGE SCALE GENOMIC DNA]</scope>
    <source>
        <strain evidence="10 11">KACC 11594</strain>
    </source>
</reference>
<sequence>MKLTTILLLASLCQVSAGVYSQNITLRQKNASMDVIFKSIEKQSQYVFLYDDLELSKTQKVTVNVVNVPIEQVLDLCLKNQPLSYKIFDKTVVLRKKIDDIVYKSVFFEIINGKVTDETGQPIVGASILIKDSKVGATTDANGMFSLNVQIGATLIVSYIGYTSQEIIVGDSKNYNISLVPAVSNLTDVVVTALGIKRSEKSLGYAVQKVEGNTLTSAKGVNVATSLTGKVAGLNIKNSTEFAANPSIELRGANALLVVDGVPYTSLSIDNISPDDILDISVLKGATASALYGNRGGNGAIMVTTKRGNKEGGLVVGFNSSNMFSSGFLAFPEVQSSYSSGSGGKYGVGDYVWGDKLDIGRTASQYNPSTYKFEEMPLVSKGKDNLANFLQQGFILNNNLSISQSGKNGSMRASFSHVYNQGQYPNTKLNKIIASISGDIKAGNFSLDGGFTFNKRYFPNNIGTGYGGGGYLYNLVVWSGTEYDVHDYKNYWVAGKENILQNWMENTWYDNPYFIANEILRSDDYNLTNGYINASYDIRPWFKAILRSGIDTYSQTNEYRNAISAVGGWNKKGYYSIAKTDAFNINNDLILTANGKLGDFRVDGLIGGSIYYREKNYLNVETQNGITVPGFYALAASVDPVKSTSYYKIAEKDNQIGKKQVNSFYGKASFSYKNIAFVDITGRNDWSSTLSSQQRSFFYPSVSGSLIISELIKFPVWVDMAKVRGSWTKTKFDLGIYDLNNSYNINTNVWNGASTSSYPTSIRGADILPQTNRSYEYGAAFAFLKNKVHFDAAYFNTLYYNRAILSTVSSSSGFGSVLINTNEQLKRKGVELSADGTIISTGNFSWNTGLNWSTNRRYYGKLDPVYSSKQHWVTEGSRYDWVSGNEYDRAPDGQLILQNGYPTDSPRATVLGYSDPDWIWGFNNTFKYKNLSLAFSFDGRVGGKAYNNMVGYMWSSGTHIDSDNSWRYDEVVNGKETFKLDGVKVVSGTTTRDTYGNILTDTRVFAPSTDVISYEDYSRNYRGVQDYFTQTFFKLRELSLTYNIPAKFIKHAGMKSASIGFVGQNMLLWTKEWKFSDPDVGGDDLNSPSIRYMGFNVKANF</sequence>
<feature type="domain" description="Secretin/TonB short N-terminal" evidence="9">
    <location>
        <begin position="46"/>
        <end position="97"/>
    </location>
</feature>
<keyword evidence="3 7" id="KW-1134">Transmembrane beta strand</keyword>
<dbReference type="RefSeq" id="WP_187594801.1">
    <property type="nucleotide sequence ID" value="NZ_CP060723.1"/>
</dbReference>
<dbReference type="InterPro" id="IPR023997">
    <property type="entry name" value="TonB-dep_OMP_SusC/RagA_CS"/>
</dbReference>
<dbReference type="NCBIfam" id="TIGR04056">
    <property type="entry name" value="OMP_RagA_SusC"/>
    <property type="match status" value="1"/>
</dbReference>
<dbReference type="SUPFAM" id="SSF49464">
    <property type="entry name" value="Carboxypeptidase regulatory domain-like"/>
    <property type="match status" value="1"/>
</dbReference>
<evidence type="ECO:0000256" key="2">
    <source>
        <dbReference type="ARBA" id="ARBA00022448"/>
    </source>
</evidence>
<organism evidence="10 11">
    <name type="scientific">Pedobacter roseus</name>
    <dbReference type="NCBI Taxonomy" id="336820"/>
    <lineage>
        <taxon>Bacteria</taxon>
        <taxon>Pseudomonadati</taxon>
        <taxon>Bacteroidota</taxon>
        <taxon>Sphingobacteriia</taxon>
        <taxon>Sphingobacteriales</taxon>
        <taxon>Sphingobacteriaceae</taxon>
        <taxon>Pedobacter</taxon>
    </lineage>
</organism>
<dbReference type="Gene3D" id="2.170.130.10">
    <property type="entry name" value="TonB-dependent receptor, plug domain"/>
    <property type="match status" value="1"/>
</dbReference>
<proteinExistence type="inferred from homology"/>
<dbReference type="SUPFAM" id="SSF56935">
    <property type="entry name" value="Porins"/>
    <property type="match status" value="1"/>
</dbReference>
<keyword evidence="6 7" id="KW-0998">Cell outer membrane</keyword>
<dbReference type="Pfam" id="PF13715">
    <property type="entry name" value="CarbopepD_reg_2"/>
    <property type="match status" value="1"/>
</dbReference>
<dbReference type="SMART" id="SM00965">
    <property type="entry name" value="STN"/>
    <property type="match status" value="1"/>
</dbReference>
<dbReference type="InterPro" id="IPR037066">
    <property type="entry name" value="Plug_dom_sf"/>
</dbReference>
<dbReference type="EMBL" id="CP060723">
    <property type="protein sequence ID" value="QNN44357.1"/>
    <property type="molecule type" value="Genomic_DNA"/>
</dbReference>
<evidence type="ECO:0000313" key="11">
    <source>
        <dbReference type="Proteomes" id="UP000515806"/>
    </source>
</evidence>
<name>A0A7G9QLY2_9SPHI</name>
<dbReference type="InterPro" id="IPR039426">
    <property type="entry name" value="TonB-dep_rcpt-like"/>
</dbReference>
<evidence type="ECO:0000256" key="6">
    <source>
        <dbReference type="ARBA" id="ARBA00023237"/>
    </source>
</evidence>
<dbReference type="InterPro" id="IPR011662">
    <property type="entry name" value="Secretin/TonB_short_N"/>
</dbReference>
<comment type="subcellular location">
    <subcellularLocation>
        <location evidence="1 7">Cell outer membrane</location>
        <topology evidence="1 7">Multi-pass membrane protein</topology>
    </subcellularLocation>
</comment>
<dbReference type="AlphaFoldDB" id="A0A7G9QLY2"/>
<evidence type="ECO:0000256" key="8">
    <source>
        <dbReference type="SAM" id="SignalP"/>
    </source>
</evidence>
<evidence type="ECO:0000259" key="9">
    <source>
        <dbReference type="SMART" id="SM00965"/>
    </source>
</evidence>
<evidence type="ECO:0000256" key="5">
    <source>
        <dbReference type="ARBA" id="ARBA00023136"/>
    </source>
</evidence>
<keyword evidence="5 7" id="KW-0472">Membrane</keyword>
<dbReference type="GO" id="GO:0009279">
    <property type="term" value="C:cell outer membrane"/>
    <property type="evidence" value="ECO:0007669"/>
    <property type="project" value="UniProtKB-SubCell"/>
</dbReference>
<dbReference type="Proteomes" id="UP000515806">
    <property type="component" value="Chromosome"/>
</dbReference>
<comment type="similarity">
    <text evidence="7">Belongs to the TonB-dependent receptor family.</text>
</comment>
<keyword evidence="4 7" id="KW-0812">Transmembrane</keyword>
<dbReference type="Pfam" id="PF07715">
    <property type="entry name" value="Plug"/>
    <property type="match status" value="1"/>
</dbReference>
<accession>A0A7G9QLY2</accession>
<protein>
    <submittedName>
        <fullName evidence="10">SusC/RagA family TonB-linked outer membrane protein</fullName>
    </submittedName>
</protein>
<dbReference type="InterPro" id="IPR012910">
    <property type="entry name" value="Plug_dom"/>
</dbReference>
<feature type="chain" id="PRO_5028967608" evidence="8">
    <location>
        <begin position="18"/>
        <end position="1101"/>
    </location>
</feature>
<dbReference type="Gene3D" id="2.60.40.1120">
    <property type="entry name" value="Carboxypeptidase-like, regulatory domain"/>
    <property type="match status" value="1"/>
</dbReference>
<evidence type="ECO:0000313" key="10">
    <source>
        <dbReference type="EMBL" id="QNN44357.1"/>
    </source>
</evidence>
<dbReference type="KEGG" id="proe:H9L23_09880"/>
<gene>
    <name evidence="10" type="ORF">H9L23_09880</name>
</gene>
<feature type="signal peptide" evidence="8">
    <location>
        <begin position="1"/>
        <end position="17"/>
    </location>
</feature>
<dbReference type="Pfam" id="PF07660">
    <property type="entry name" value="STN"/>
    <property type="match status" value="1"/>
</dbReference>
<evidence type="ECO:0000256" key="3">
    <source>
        <dbReference type="ARBA" id="ARBA00022452"/>
    </source>
</evidence>